<evidence type="ECO:0000313" key="12">
    <source>
        <dbReference type="WBParaSite" id="PDA_v2.g24995.t1"/>
    </source>
</evidence>
<evidence type="ECO:0000256" key="4">
    <source>
        <dbReference type="ARBA" id="ARBA00022598"/>
    </source>
</evidence>
<evidence type="ECO:0000256" key="6">
    <source>
        <dbReference type="ARBA" id="ARBA00022840"/>
    </source>
</evidence>
<dbReference type="GO" id="GO:0005737">
    <property type="term" value="C:cytoplasm"/>
    <property type="evidence" value="ECO:0007669"/>
    <property type="project" value="TreeGrafter"/>
</dbReference>
<comment type="catalytic activity">
    <reaction evidence="9">
        <text>UTP + L-glutamine + ATP + H2O = CTP + L-glutamate + ADP + phosphate + 2 H(+)</text>
        <dbReference type="Rhea" id="RHEA:26426"/>
        <dbReference type="ChEBI" id="CHEBI:15377"/>
        <dbReference type="ChEBI" id="CHEBI:15378"/>
        <dbReference type="ChEBI" id="CHEBI:29985"/>
        <dbReference type="ChEBI" id="CHEBI:30616"/>
        <dbReference type="ChEBI" id="CHEBI:37563"/>
        <dbReference type="ChEBI" id="CHEBI:43474"/>
        <dbReference type="ChEBI" id="CHEBI:46398"/>
        <dbReference type="ChEBI" id="CHEBI:58359"/>
        <dbReference type="ChEBI" id="CHEBI:456216"/>
        <dbReference type="EC" id="6.3.4.2"/>
    </reaction>
</comment>
<keyword evidence="4" id="KW-0436">Ligase</keyword>
<evidence type="ECO:0000313" key="11">
    <source>
        <dbReference type="Proteomes" id="UP000887578"/>
    </source>
</evidence>
<keyword evidence="8" id="KW-0665">Pyrimidine biosynthesis</keyword>
<evidence type="ECO:0000256" key="7">
    <source>
        <dbReference type="ARBA" id="ARBA00022962"/>
    </source>
</evidence>
<dbReference type="Gene3D" id="3.40.50.880">
    <property type="match status" value="1"/>
</dbReference>
<dbReference type="SUPFAM" id="SSF52317">
    <property type="entry name" value="Class I glutamine amidotransferase-like"/>
    <property type="match status" value="1"/>
</dbReference>
<dbReference type="GO" id="GO:0006241">
    <property type="term" value="P:CTP biosynthetic process"/>
    <property type="evidence" value="ECO:0007669"/>
    <property type="project" value="TreeGrafter"/>
</dbReference>
<proteinExistence type="inferred from homology"/>
<evidence type="ECO:0000256" key="3">
    <source>
        <dbReference type="ARBA" id="ARBA00012291"/>
    </source>
</evidence>
<keyword evidence="11" id="KW-1185">Reference proteome</keyword>
<dbReference type="GO" id="GO:0019856">
    <property type="term" value="P:pyrimidine nucleobase biosynthetic process"/>
    <property type="evidence" value="ECO:0007669"/>
    <property type="project" value="TreeGrafter"/>
</dbReference>
<dbReference type="WBParaSite" id="PDA_v2.g24995.t1">
    <property type="protein sequence ID" value="PDA_v2.g24995.t1"/>
    <property type="gene ID" value="PDA_v2.g24995"/>
</dbReference>
<dbReference type="InterPro" id="IPR004468">
    <property type="entry name" value="CTP_synthase"/>
</dbReference>
<dbReference type="PANTHER" id="PTHR11550">
    <property type="entry name" value="CTP SYNTHASE"/>
    <property type="match status" value="1"/>
</dbReference>
<dbReference type="GO" id="GO:0003883">
    <property type="term" value="F:CTP synthase activity"/>
    <property type="evidence" value="ECO:0007669"/>
    <property type="project" value="UniProtKB-EC"/>
</dbReference>
<dbReference type="EC" id="6.3.4.2" evidence="3"/>
<dbReference type="PANTHER" id="PTHR11550:SF0">
    <property type="entry name" value="CTP SYNTHASE-RELATED"/>
    <property type="match status" value="1"/>
</dbReference>
<dbReference type="Proteomes" id="UP000887578">
    <property type="component" value="Unplaced"/>
</dbReference>
<reference evidence="12" key="1">
    <citation type="submission" date="2022-11" db="UniProtKB">
        <authorList>
            <consortium name="WormBaseParasite"/>
        </authorList>
    </citation>
    <scope>IDENTIFICATION</scope>
</reference>
<protein>
    <recommendedName>
        <fullName evidence="3">CTP synthase (glutamine hydrolyzing)</fullName>
        <ecNumber evidence="3">6.3.4.2</ecNumber>
    </recommendedName>
</protein>
<dbReference type="InterPro" id="IPR029062">
    <property type="entry name" value="Class_I_gatase-like"/>
</dbReference>
<sequence>MTNPMKENEIYTDSYESMQHLSNIAAEKSCQCKVEFLFIRSQDLDDETNVETYEAAMKLLEESHGIIVPGAIGSPGFKGVMKTCKFAREKKKPYLGIALGFQCGVMEFAQNICGIYPDSNQKVEEEVLFDTKKSRRGQHTVIFLTENSKLFELYGRKNFIEERNWNQKEINPVHVPLFIKRGLKFVGIGIDEKENGERSQGLQNLMSYDEAGYIKTMDELCKSYRKTAPLLSMQIFELQDHPYYVGVLYGPKCSGDGLHPAAPSPPFIGLIKAALHEKELLEAEKDLSLVNLNLPPAVLPSSTITAQKIIPKSDLIETVNTKPALYAAGKFDNWIETDYELEGISDAEFNYIRTLMDAFKQK</sequence>
<evidence type="ECO:0000256" key="9">
    <source>
        <dbReference type="ARBA" id="ARBA00047781"/>
    </source>
</evidence>
<evidence type="ECO:0000256" key="5">
    <source>
        <dbReference type="ARBA" id="ARBA00022741"/>
    </source>
</evidence>
<evidence type="ECO:0000256" key="8">
    <source>
        <dbReference type="ARBA" id="ARBA00022975"/>
    </source>
</evidence>
<keyword evidence="6" id="KW-0067">ATP-binding</keyword>
<dbReference type="AlphaFoldDB" id="A0A914QCV0"/>
<dbReference type="GO" id="GO:0005524">
    <property type="term" value="F:ATP binding"/>
    <property type="evidence" value="ECO:0007669"/>
    <property type="project" value="UniProtKB-KW"/>
</dbReference>
<keyword evidence="5" id="KW-0547">Nucleotide-binding</keyword>
<evidence type="ECO:0000256" key="1">
    <source>
        <dbReference type="ARBA" id="ARBA00005171"/>
    </source>
</evidence>
<comment type="pathway">
    <text evidence="1">Pyrimidine metabolism; CTP biosynthesis via de novo pathway; CTP from UDP: step 2/2.</text>
</comment>
<dbReference type="GO" id="GO:0097268">
    <property type="term" value="C:cytoophidium"/>
    <property type="evidence" value="ECO:0007669"/>
    <property type="project" value="TreeGrafter"/>
</dbReference>
<dbReference type="GO" id="GO:0042802">
    <property type="term" value="F:identical protein binding"/>
    <property type="evidence" value="ECO:0007669"/>
    <property type="project" value="TreeGrafter"/>
</dbReference>
<dbReference type="InterPro" id="IPR017926">
    <property type="entry name" value="GATASE"/>
</dbReference>
<organism evidence="11 12">
    <name type="scientific">Panagrolaimus davidi</name>
    <dbReference type="NCBI Taxonomy" id="227884"/>
    <lineage>
        <taxon>Eukaryota</taxon>
        <taxon>Metazoa</taxon>
        <taxon>Ecdysozoa</taxon>
        <taxon>Nematoda</taxon>
        <taxon>Chromadorea</taxon>
        <taxon>Rhabditida</taxon>
        <taxon>Tylenchina</taxon>
        <taxon>Panagrolaimomorpha</taxon>
        <taxon>Panagrolaimoidea</taxon>
        <taxon>Panagrolaimidae</taxon>
        <taxon>Panagrolaimus</taxon>
    </lineage>
</organism>
<comment type="similarity">
    <text evidence="2">Belongs to the CTP synthase family.</text>
</comment>
<accession>A0A914QCV0</accession>
<evidence type="ECO:0000259" key="10">
    <source>
        <dbReference type="Pfam" id="PF00117"/>
    </source>
</evidence>
<evidence type="ECO:0000256" key="2">
    <source>
        <dbReference type="ARBA" id="ARBA00007533"/>
    </source>
</evidence>
<keyword evidence="7" id="KW-0315">Glutamine amidotransferase</keyword>
<name>A0A914QCV0_9BILA</name>
<dbReference type="Pfam" id="PF00117">
    <property type="entry name" value="GATase"/>
    <property type="match status" value="1"/>
</dbReference>
<feature type="domain" description="Glutamine amidotransferase" evidence="10">
    <location>
        <begin position="48"/>
        <end position="188"/>
    </location>
</feature>